<reference evidence="5" key="1">
    <citation type="journal article" date="2022" name="Arch. Microbiol.">
        <title>Pseudodesulfovibrio sediminis sp. nov., a mesophilic and neutrophilic sulfate-reducing bacterium isolated from sediment of a brackish lake.</title>
        <authorList>
            <person name="Takahashi A."/>
            <person name="Kojima H."/>
            <person name="Watanabe M."/>
            <person name="Fukui M."/>
        </authorList>
    </citation>
    <scope>NUCLEOTIDE SEQUENCE</scope>
    <source>
        <strain evidence="5">SF6</strain>
    </source>
</reference>
<dbReference type="SMART" id="SM00062">
    <property type="entry name" value="PBPb"/>
    <property type="match status" value="3"/>
</dbReference>
<dbReference type="SUPFAM" id="SSF53850">
    <property type="entry name" value="Periplasmic binding protein-like II"/>
    <property type="match status" value="3"/>
</dbReference>
<dbReference type="Gene3D" id="3.30.70.1230">
    <property type="entry name" value="Nucleotide cyclase"/>
    <property type="match status" value="1"/>
</dbReference>
<dbReference type="Pfam" id="PF00497">
    <property type="entry name" value="SBP_bac_3"/>
    <property type="match status" value="3"/>
</dbReference>
<dbReference type="InterPro" id="IPR001638">
    <property type="entry name" value="Solute-binding_3/MltF_N"/>
</dbReference>
<name>A0ABN6EU45_9BACT</name>
<accession>A0ABN6EU45</accession>
<sequence length="1076" mass="119914">MSLVRLCRSTIIPCLLFILLLAHSPQAQDRLVVAIDKDYAPLSLITPTGEPAGLIVDLWRLWSQQTGVAVEFASGTWEETIEMVKSGKADVHSGLFKNANRSEWLAFSTPLHSLKSALYYRTHSKPLSFNSLKGVKVGAVRGTFQFEYLHEQFPQLAIAEYEDHEAALTGLIAGEIDALFDEVPTIDRSLARLGWQGLVSRSQNSEISNIVYGAVVKSRTALIKRIDEGMHNLNPALLAAIDKQWIIKPEDRFYIDETAKLTIDLTDEERQYLHGKKSISLTSTPNWPPFEMEQADGSYAGIAADFMRVAASKVGLDIKPVFDTDWGAHMDKLKKGTLDVAPGLNKTTKRLKNFIFTKPYIEYYSAIFTKNDREDINTPDDLSGKTVVLEDGYAIARNLPADHPDIKMMLVNSTQAALEAVSAGKADAYIGNQVVASYLIKKFTLPNLKLASLWRTDLPGQLRFAVAKDRPILRDILQKGLDAITKAEREAILSTYLDTSGFQQKVFSLTQEEWDWLKAHPKIKLGIDPQSAPFEFIDTNGQYLGISAEYISFIQSKIKVAMNPVSGLSWNDVLNYAEQGRLDVITAMAKTPSREEELLFTEPYIEFPIVIFSPKEAPLINGLADITEGRIAVVEGYAAYDYLTAEHPELKLSLFPTVNDAIKALALGEVDWFINDLATGSYAIEQQGLTTLKVASSTEYTMALAMAVRKDYPELVDILNKALAVVTEEQAAEFKGKWLTLKFEHGLDMATVFMWVLPISGGVLLIIGLIVLWNRKLGSEIAERKKAQAHLAETLNSLDEKNTMLEGLSSKLAKYLSPQVYDSIFSGSRDVSLSTERKKLTVFFSDIKDFTKTTDDMQPEDLTALLNYYFTEMSAIALEYGATIDKFIGDAMLMFFGDPETKGVKEDAELCVRMAFAMQKRMAELSGEWKSMGYDKPFKMRIGINTGYCNVGNFGSESRMDYTIIGGEVNLAARLEGQADPGGILMSSETYALVHDIVNVEEREPLSVKGIRRSIRPYAVLSLCDDASTCTERKRIIHHQEKGFELSIDLERLTPQERTAISAQLTQIAGRLKTEE</sequence>
<feature type="domain" description="Guanylate cyclase" evidence="4">
    <location>
        <begin position="841"/>
        <end position="976"/>
    </location>
</feature>
<feature type="transmembrane region" description="Helical" evidence="2">
    <location>
        <begin position="752"/>
        <end position="774"/>
    </location>
</feature>
<dbReference type="SMART" id="SM00044">
    <property type="entry name" value="CYCc"/>
    <property type="match status" value="1"/>
</dbReference>
<dbReference type="Gene3D" id="3.40.190.10">
    <property type="entry name" value="Periplasmic binding protein-like II"/>
    <property type="match status" value="6"/>
</dbReference>
<dbReference type="Proteomes" id="UP001053296">
    <property type="component" value="Chromosome"/>
</dbReference>
<evidence type="ECO:0000313" key="5">
    <source>
        <dbReference type="EMBL" id="BCS89843.1"/>
    </source>
</evidence>
<organism evidence="5 6">
    <name type="scientific">Pseudodesulfovibrio sediminis</name>
    <dbReference type="NCBI Taxonomy" id="2810563"/>
    <lineage>
        <taxon>Bacteria</taxon>
        <taxon>Pseudomonadati</taxon>
        <taxon>Thermodesulfobacteriota</taxon>
        <taxon>Desulfovibrionia</taxon>
        <taxon>Desulfovibrionales</taxon>
        <taxon>Desulfovibrionaceae</taxon>
    </lineage>
</organism>
<evidence type="ECO:0000256" key="2">
    <source>
        <dbReference type="SAM" id="Phobius"/>
    </source>
</evidence>
<feature type="chain" id="PRO_5046024511" description="Guanylate cyclase domain-containing protein" evidence="3">
    <location>
        <begin position="28"/>
        <end position="1076"/>
    </location>
</feature>
<dbReference type="InterPro" id="IPR029787">
    <property type="entry name" value="Nucleotide_cyclase"/>
</dbReference>
<keyword evidence="6" id="KW-1185">Reference proteome</keyword>
<dbReference type="InterPro" id="IPR001054">
    <property type="entry name" value="A/G_cyclase"/>
</dbReference>
<feature type="signal peptide" evidence="3">
    <location>
        <begin position="1"/>
        <end position="27"/>
    </location>
</feature>
<dbReference type="PROSITE" id="PS50125">
    <property type="entry name" value="GUANYLATE_CYCLASE_2"/>
    <property type="match status" value="1"/>
</dbReference>
<dbReference type="PANTHER" id="PTHR35936">
    <property type="entry name" value="MEMBRANE-BOUND LYTIC MUREIN TRANSGLYCOSYLASE F"/>
    <property type="match status" value="1"/>
</dbReference>
<dbReference type="RefSeq" id="WP_229591799.1">
    <property type="nucleotide sequence ID" value="NZ_AP024485.1"/>
</dbReference>
<dbReference type="EMBL" id="AP024485">
    <property type="protein sequence ID" value="BCS89843.1"/>
    <property type="molecule type" value="Genomic_DNA"/>
</dbReference>
<dbReference type="CDD" id="cd01007">
    <property type="entry name" value="PBP2_BvgS_HisK_like"/>
    <property type="match status" value="2"/>
</dbReference>
<dbReference type="SUPFAM" id="SSF55073">
    <property type="entry name" value="Nucleotide cyclase"/>
    <property type="match status" value="1"/>
</dbReference>
<proteinExistence type="predicted"/>
<keyword evidence="2" id="KW-1133">Transmembrane helix</keyword>
<evidence type="ECO:0000313" key="6">
    <source>
        <dbReference type="Proteomes" id="UP001053296"/>
    </source>
</evidence>
<evidence type="ECO:0000256" key="3">
    <source>
        <dbReference type="SAM" id="SignalP"/>
    </source>
</evidence>
<keyword evidence="2" id="KW-0812">Transmembrane</keyword>
<dbReference type="Pfam" id="PF00211">
    <property type="entry name" value="Guanylate_cyc"/>
    <property type="match status" value="1"/>
</dbReference>
<protein>
    <recommendedName>
        <fullName evidence="4">Guanylate cyclase domain-containing protein</fullName>
    </recommendedName>
</protein>
<keyword evidence="1 3" id="KW-0732">Signal</keyword>
<keyword evidence="2" id="KW-0472">Membrane</keyword>
<evidence type="ECO:0000256" key="1">
    <source>
        <dbReference type="ARBA" id="ARBA00022729"/>
    </source>
</evidence>
<evidence type="ECO:0000259" key="4">
    <source>
        <dbReference type="PROSITE" id="PS50125"/>
    </source>
</evidence>
<gene>
    <name evidence="5" type="ORF">PSDVSF_30850</name>
</gene>
<dbReference type="CDD" id="cd07302">
    <property type="entry name" value="CHD"/>
    <property type="match status" value="1"/>
</dbReference>